<sequence length="203" mass="22580">MLVTFVLAIAGCSTLPKDLQVAEGAKLLNYQEVAAQPQQSSGGQVLWGGVIADVKNKADATVLEMVHYPIRSYGRPTTDDESVGRFRVYVDGFLDPMVYKPGRSLTVSGAVTGSEEGQVGEYKYQFPTLKANGYHLWKDVQEVEVSTMGYGYGPYPYNWWGWHMWPYHERVIIRSKSKGYVDGPLPNRAPQSSNSPAPKKVTR</sequence>
<reference evidence="2 3" key="1">
    <citation type="journal article" date="2019" name="Int. J. Syst. Evol. Microbiol.">
        <title>The Global Catalogue of Microorganisms (GCM) 10K type strain sequencing project: providing services to taxonomists for standard genome sequencing and annotation.</title>
        <authorList>
            <consortium name="The Broad Institute Genomics Platform"/>
            <consortium name="The Broad Institute Genome Sequencing Center for Infectious Disease"/>
            <person name="Wu L."/>
            <person name="Ma J."/>
        </authorList>
    </citation>
    <scope>NUCLEOTIDE SEQUENCE [LARGE SCALE GENOMIC DNA]</scope>
    <source>
        <strain evidence="2 3">JCM 13378</strain>
    </source>
</reference>
<organism evidence="2 3">
    <name type="scientific">Bowmanella denitrificans</name>
    <dbReference type="NCBI Taxonomy" id="366582"/>
    <lineage>
        <taxon>Bacteria</taxon>
        <taxon>Pseudomonadati</taxon>
        <taxon>Pseudomonadota</taxon>
        <taxon>Gammaproteobacteria</taxon>
        <taxon>Alteromonadales</taxon>
        <taxon>Alteromonadaceae</taxon>
        <taxon>Bowmanella</taxon>
    </lineage>
</organism>
<dbReference type="Pfam" id="PF03843">
    <property type="entry name" value="Slp"/>
    <property type="match status" value="1"/>
</dbReference>
<evidence type="ECO:0000313" key="3">
    <source>
        <dbReference type="Proteomes" id="UP001501757"/>
    </source>
</evidence>
<accession>A0ABN0X786</accession>
<feature type="region of interest" description="Disordered" evidence="1">
    <location>
        <begin position="183"/>
        <end position="203"/>
    </location>
</feature>
<keyword evidence="3" id="KW-1185">Reference proteome</keyword>
<dbReference type="PANTHER" id="PTHR37530:SF1">
    <property type="entry name" value="OUTER MEMBRANE PROTEIN SLP"/>
    <property type="match status" value="1"/>
</dbReference>
<proteinExistence type="predicted"/>
<dbReference type="InterPro" id="IPR004658">
    <property type="entry name" value="OMP_Slp"/>
</dbReference>
<comment type="caution">
    <text evidence="2">The sequence shown here is derived from an EMBL/GenBank/DDBJ whole genome shotgun (WGS) entry which is preliminary data.</text>
</comment>
<name>A0ABN0X786_9ALTE</name>
<dbReference type="EMBL" id="BAAAEI010000010">
    <property type="protein sequence ID" value="GAA0356312.1"/>
    <property type="molecule type" value="Genomic_DNA"/>
</dbReference>
<dbReference type="PANTHER" id="PTHR37530">
    <property type="entry name" value="OUTER MEMBRANE PROTEIN SLP"/>
    <property type="match status" value="1"/>
</dbReference>
<dbReference type="NCBIfam" id="TIGR00752">
    <property type="entry name" value="slp"/>
    <property type="match status" value="1"/>
</dbReference>
<keyword evidence="2" id="KW-0449">Lipoprotein</keyword>
<dbReference type="Proteomes" id="UP001501757">
    <property type="component" value="Unassembled WGS sequence"/>
</dbReference>
<evidence type="ECO:0000256" key="1">
    <source>
        <dbReference type="SAM" id="MobiDB-lite"/>
    </source>
</evidence>
<evidence type="ECO:0000313" key="2">
    <source>
        <dbReference type="EMBL" id="GAA0356312.1"/>
    </source>
</evidence>
<protein>
    <submittedName>
        <fullName evidence="2">Slp family lipoprotein</fullName>
    </submittedName>
</protein>
<gene>
    <name evidence="2" type="ORF">GCM10009092_20680</name>
</gene>
<dbReference type="PIRSF" id="PIRSF004982">
    <property type="entry name" value="SlP"/>
    <property type="match status" value="1"/>
</dbReference>